<gene>
    <name evidence="2" type="ORF">LUZ61_003407</name>
</gene>
<dbReference type="AlphaFoldDB" id="A0AAD6ESP4"/>
<dbReference type="PANTHER" id="PTHR33179">
    <property type="entry name" value="VQ MOTIF-CONTAINING PROTEIN"/>
    <property type="match status" value="1"/>
</dbReference>
<organism evidence="2 3">
    <name type="scientific">Rhynchospora tenuis</name>
    <dbReference type="NCBI Taxonomy" id="198213"/>
    <lineage>
        <taxon>Eukaryota</taxon>
        <taxon>Viridiplantae</taxon>
        <taxon>Streptophyta</taxon>
        <taxon>Embryophyta</taxon>
        <taxon>Tracheophyta</taxon>
        <taxon>Spermatophyta</taxon>
        <taxon>Magnoliopsida</taxon>
        <taxon>Liliopsida</taxon>
        <taxon>Poales</taxon>
        <taxon>Cyperaceae</taxon>
        <taxon>Cyperoideae</taxon>
        <taxon>Rhynchosporeae</taxon>
        <taxon>Rhynchospora</taxon>
    </lineage>
</organism>
<accession>A0AAD6ESP4</accession>
<comment type="caution">
    <text evidence="2">The sequence shown here is derived from an EMBL/GenBank/DDBJ whole genome shotgun (WGS) entry which is preliminary data.</text>
</comment>
<protein>
    <recommendedName>
        <fullName evidence="1">VQ domain-containing protein</fullName>
    </recommendedName>
</protein>
<sequence>MASMVSWINDALPLENVELSRALQFSLSETSSSSTASLDQFVLPPEWIGSDLTCPIGPDLVHTQAQPSVTGRVAKRKRKSRAMKRNLTTYISTDAANFRQMVQHVTGVGFEFGELGLEVEPDLIRPEPKRVGSANMQSSCVLPTLDTSAFLLNQEGLVGALEGRESVGLVAGPGRDPVFQMDPLNCFPTLESWSKFEEGLVNMWKCQMYSTWRGHVGIACGVHLVKHEEL</sequence>
<dbReference type="PANTHER" id="PTHR33179:SF9">
    <property type="entry name" value="OS01G0278000 PROTEIN"/>
    <property type="match status" value="1"/>
</dbReference>
<dbReference type="Pfam" id="PF05678">
    <property type="entry name" value="VQ"/>
    <property type="match status" value="1"/>
</dbReference>
<dbReference type="GO" id="GO:0006970">
    <property type="term" value="P:response to osmotic stress"/>
    <property type="evidence" value="ECO:0007669"/>
    <property type="project" value="TreeGrafter"/>
</dbReference>
<dbReference type="InterPro" id="IPR008889">
    <property type="entry name" value="VQ"/>
</dbReference>
<dbReference type="InterPro" id="IPR039609">
    <property type="entry name" value="VQ_15/22"/>
</dbReference>
<dbReference type="GO" id="GO:0005634">
    <property type="term" value="C:nucleus"/>
    <property type="evidence" value="ECO:0007669"/>
    <property type="project" value="TreeGrafter"/>
</dbReference>
<feature type="domain" description="VQ" evidence="1">
    <location>
        <begin position="88"/>
        <end position="107"/>
    </location>
</feature>
<proteinExistence type="predicted"/>
<evidence type="ECO:0000259" key="1">
    <source>
        <dbReference type="Pfam" id="PF05678"/>
    </source>
</evidence>
<dbReference type="Proteomes" id="UP001210211">
    <property type="component" value="Unassembled WGS sequence"/>
</dbReference>
<evidence type="ECO:0000313" key="3">
    <source>
        <dbReference type="Proteomes" id="UP001210211"/>
    </source>
</evidence>
<keyword evidence="3" id="KW-1185">Reference proteome</keyword>
<name>A0AAD6ESP4_9POAL</name>
<reference evidence="2 3" key="1">
    <citation type="journal article" date="2022" name="Cell">
        <title>Repeat-based holocentromeres influence genome architecture and karyotype evolution.</title>
        <authorList>
            <person name="Hofstatter P.G."/>
            <person name="Thangavel G."/>
            <person name="Lux T."/>
            <person name="Neumann P."/>
            <person name="Vondrak T."/>
            <person name="Novak P."/>
            <person name="Zhang M."/>
            <person name="Costa L."/>
            <person name="Castellani M."/>
            <person name="Scott A."/>
            <person name="Toegelov H."/>
            <person name="Fuchs J."/>
            <person name="Mata-Sucre Y."/>
            <person name="Dias Y."/>
            <person name="Vanzela A.L.L."/>
            <person name="Huettel B."/>
            <person name="Almeida C.C.S."/>
            <person name="Simkova H."/>
            <person name="Souza G."/>
            <person name="Pedrosa-Harand A."/>
            <person name="Macas J."/>
            <person name="Mayer K.F.X."/>
            <person name="Houben A."/>
            <person name="Marques A."/>
        </authorList>
    </citation>
    <scope>NUCLEOTIDE SEQUENCE [LARGE SCALE GENOMIC DNA]</scope>
    <source>
        <strain evidence="2">RhyTen1mFocal</strain>
    </source>
</reference>
<evidence type="ECO:0000313" key="2">
    <source>
        <dbReference type="EMBL" id="KAJ3699702.1"/>
    </source>
</evidence>
<dbReference type="EMBL" id="JAMRDG010000001">
    <property type="protein sequence ID" value="KAJ3699702.1"/>
    <property type="molecule type" value="Genomic_DNA"/>
</dbReference>
<dbReference type="GO" id="GO:0005516">
    <property type="term" value="F:calmodulin binding"/>
    <property type="evidence" value="ECO:0007669"/>
    <property type="project" value="TreeGrafter"/>
</dbReference>